<evidence type="ECO:0008006" key="2">
    <source>
        <dbReference type="Google" id="ProtNLM"/>
    </source>
</evidence>
<sequence>MLYVTKDYQHVFFINLKCGYSTFEKLYLKGHLLKLNKNYLNNYIYSDVFSKINPNSVTLWTIMRNPRARLCSFFKDKFHACFLEGNTKFRSQLCQKEMYKFFPKEKIENRELTISDFINSIKRGYTDDHIFPQSRLFSFNVFKKDIHILKMEDEDFNRKCQEIIGIELPKENVTNSNDISLNDEDIEIINNLFADDFKLYEKSIIEFDESKLSKNIFFI</sequence>
<name>A0A6C0JHM6_9ZZZZ</name>
<accession>A0A6C0JHM6</accession>
<proteinExistence type="predicted"/>
<reference evidence="1" key="1">
    <citation type="journal article" date="2020" name="Nature">
        <title>Giant virus diversity and host interactions through global metagenomics.</title>
        <authorList>
            <person name="Schulz F."/>
            <person name="Roux S."/>
            <person name="Paez-Espino D."/>
            <person name="Jungbluth S."/>
            <person name="Walsh D.A."/>
            <person name="Denef V.J."/>
            <person name="McMahon K.D."/>
            <person name="Konstantinidis K.T."/>
            <person name="Eloe-Fadrosh E.A."/>
            <person name="Kyrpides N.C."/>
            <person name="Woyke T."/>
        </authorList>
    </citation>
    <scope>NUCLEOTIDE SEQUENCE</scope>
    <source>
        <strain evidence="1">GVMAG-M-3300027708-5</strain>
    </source>
</reference>
<dbReference type="AlphaFoldDB" id="A0A6C0JHM6"/>
<evidence type="ECO:0000313" key="1">
    <source>
        <dbReference type="EMBL" id="QHU05089.1"/>
    </source>
</evidence>
<organism evidence="1">
    <name type="scientific">viral metagenome</name>
    <dbReference type="NCBI Taxonomy" id="1070528"/>
    <lineage>
        <taxon>unclassified sequences</taxon>
        <taxon>metagenomes</taxon>
        <taxon>organismal metagenomes</taxon>
    </lineage>
</organism>
<protein>
    <recommendedName>
        <fullName evidence="2">Sulfotransferase domain-containing protein</fullName>
    </recommendedName>
</protein>
<dbReference type="EMBL" id="MN740407">
    <property type="protein sequence ID" value="QHU05089.1"/>
    <property type="molecule type" value="Genomic_DNA"/>
</dbReference>